<evidence type="ECO:0000256" key="4">
    <source>
        <dbReference type="ARBA" id="ARBA00022989"/>
    </source>
</evidence>
<dbReference type="EMBL" id="JAUTDP010000004">
    <property type="protein sequence ID" value="KAK3400282.1"/>
    <property type="molecule type" value="Genomic_DNA"/>
</dbReference>
<dbReference type="InterPro" id="IPR009311">
    <property type="entry name" value="IFI6/IFI27-like"/>
</dbReference>
<dbReference type="PANTHER" id="PTHR16932">
    <property type="entry name" value="INTERFERON ALPHA-INDUCIBLE PROTEIN 27"/>
    <property type="match status" value="1"/>
</dbReference>
<evidence type="ECO:0000256" key="3">
    <source>
        <dbReference type="ARBA" id="ARBA00022692"/>
    </source>
</evidence>
<comment type="caution">
    <text evidence="7">The sequence shown here is derived from an EMBL/GenBank/DDBJ whole genome shotgun (WGS) entry which is preliminary data.</text>
</comment>
<protein>
    <submittedName>
        <fullName evidence="7">Uncharacterized protein</fullName>
    </submittedName>
</protein>
<comment type="subcellular location">
    <subcellularLocation>
        <location evidence="1">Membrane</location>
        <topology evidence="1">Multi-pass membrane protein</topology>
    </subcellularLocation>
</comment>
<evidence type="ECO:0000313" key="7">
    <source>
        <dbReference type="EMBL" id="KAK3400282.1"/>
    </source>
</evidence>
<evidence type="ECO:0000256" key="5">
    <source>
        <dbReference type="ARBA" id="ARBA00023136"/>
    </source>
</evidence>
<reference evidence="7" key="1">
    <citation type="journal article" date="2023" name="Mol. Phylogenet. Evol.">
        <title>Genome-scale phylogeny and comparative genomics of the fungal order Sordariales.</title>
        <authorList>
            <person name="Hensen N."/>
            <person name="Bonometti L."/>
            <person name="Westerberg I."/>
            <person name="Brannstrom I.O."/>
            <person name="Guillou S."/>
            <person name="Cros-Aarteil S."/>
            <person name="Calhoun S."/>
            <person name="Haridas S."/>
            <person name="Kuo A."/>
            <person name="Mondo S."/>
            <person name="Pangilinan J."/>
            <person name="Riley R."/>
            <person name="LaButti K."/>
            <person name="Andreopoulos B."/>
            <person name="Lipzen A."/>
            <person name="Chen C."/>
            <person name="Yan M."/>
            <person name="Daum C."/>
            <person name="Ng V."/>
            <person name="Clum A."/>
            <person name="Steindorff A."/>
            <person name="Ohm R.A."/>
            <person name="Martin F."/>
            <person name="Silar P."/>
            <person name="Natvig D.O."/>
            <person name="Lalanne C."/>
            <person name="Gautier V."/>
            <person name="Ament-Velasquez S.L."/>
            <person name="Kruys A."/>
            <person name="Hutchinson M.I."/>
            <person name="Powell A.J."/>
            <person name="Barry K."/>
            <person name="Miller A.N."/>
            <person name="Grigoriev I.V."/>
            <person name="Debuchy R."/>
            <person name="Gladieux P."/>
            <person name="Hiltunen Thoren M."/>
            <person name="Johannesson H."/>
        </authorList>
    </citation>
    <scope>NUCLEOTIDE SEQUENCE</scope>
    <source>
        <strain evidence="7">FGSC 1904</strain>
    </source>
</reference>
<feature type="transmembrane region" description="Helical" evidence="6">
    <location>
        <begin position="156"/>
        <end position="174"/>
    </location>
</feature>
<dbReference type="InterPro" id="IPR038213">
    <property type="entry name" value="IFI6/IFI27-like_sf"/>
</dbReference>
<evidence type="ECO:0000256" key="6">
    <source>
        <dbReference type="SAM" id="Phobius"/>
    </source>
</evidence>
<name>A0AAE0UDN2_SORBR</name>
<dbReference type="GO" id="GO:0016020">
    <property type="term" value="C:membrane"/>
    <property type="evidence" value="ECO:0007669"/>
    <property type="project" value="UniProtKB-SubCell"/>
</dbReference>
<evidence type="ECO:0000256" key="2">
    <source>
        <dbReference type="ARBA" id="ARBA00007262"/>
    </source>
</evidence>
<dbReference type="PANTHER" id="PTHR16932:SF18">
    <property type="entry name" value="INTERFERON, ALPHA-INDUCIBLE PROTEIN 27-LIKE 2"/>
    <property type="match status" value="1"/>
</dbReference>
<reference evidence="7" key="2">
    <citation type="submission" date="2023-07" db="EMBL/GenBank/DDBJ databases">
        <authorList>
            <consortium name="Lawrence Berkeley National Laboratory"/>
            <person name="Haridas S."/>
            <person name="Hensen N."/>
            <person name="Bonometti L."/>
            <person name="Westerberg I."/>
            <person name="Brannstrom I.O."/>
            <person name="Guillou S."/>
            <person name="Cros-Aarteil S."/>
            <person name="Calhoun S."/>
            <person name="Kuo A."/>
            <person name="Mondo S."/>
            <person name="Pangilinan J."/>
            <person name="Riley R."/>
            <person name="LaButti K."/>
            <person name="Andreopoulos B."/>
            <person name="Lipzen A."/>
            <person name="Chen C."/>
            <person name="Yanf M."/>
            <person name="Daum C."/>
            <person name="Ng V."/>
            <person name="Clum A."/>
            <person name="Steindorff A."/>
            <person name="Ohm R."/>
            <person name="Martin F."/>
            <person name="Silar P."/>
            <person name="Natvig D."/>
            <person name="Lalanne C."/>
            <person name="Gautier V."/>
            <person name="Ament-velasquez S.L."/>
            <person name="Kruys A."/>
            <person name="Hutchinson M.I."/>
            <person name="Powell A.J."/>
            <person name="Barry K."/>
            <person name="Miller A.N."/>
            <person name="Grigoriev I.V."/>
            <person name="Debuchy R."/>
            <person name="Gladieux P."/>
            <person name="Thoren M.H."/>
            <person name="Johannesson H."/>
        </authorList>
    </citation>
    <scope>NUCLEOTIDE SEQUENCE</scope>
    <source>
        <strain evidence="7">FGSC 1904</strain>
    </source>
</reference>
<dbReference type="Proteomes" id="UP001281003">
    <property type="component" value="Unassembled WGS sequence"/>
</dbReference>
<keyword evidence="8" id="KW-1185">Reference proteome</keyword>
<evidence type="ECO:0000256" key="1">
    <source>
        <dbReference type="ARBA" id="ARBA00004141"/>
    </source>
</evidence>
<dbReference type="Gene3D" id="6.10.110.10">
    <property type="match status" value="1"/>
</dbReference>
<comment type="similarity">
    <text evidence="2">Belongs to the IFI6/IFI27 family.</text>
</comment>
<proteinExistence type="inferred from homology"/>
<organism evidence="7 8">
    <name type="scientific">Sordaria brevicollis</name>
    <dbReference type="NCBI Taxonomy" id="83679"/>
    <lineage>
        <taxon>Eukaryota</taxon>
        <taxon>Fungi</taxon>
        <taxon>Dikarya</taxon>
        <taxon>Ascomycota</taxon>
        <taxon>Pezizomycotina</taxon>
        <taxon>Sordariomycetes</taxon>
        <taxon>Sordariomycetidae</taxon>
        <taxon>Sordariales</taxon>
        <taxon>Sordariaceae</taxon>
        <taxon>Sordaria</taxon>
    </lineage>
</organism>
<sequence>MAPWDVLGDILGQDVAKDASQWAQDFLPQAGAAVSNLAGDVKKHAEQFSKNAGNWIDQNLPIAAETLADILNNAKKHAEHVSIHLTSNATPENSQVVWGNDGETVELVETCGYIPITLSDWATTIVPMLVDKGTEFAQNARIEFEKAQKWAAENPTAIILIILGVAGLIVLVAYPGSIYKPVLDAFGFTSEGVAASAVHSMIGNVSPGSVFAFLQSAGAGGYGVVALDAALRAAGPTAMVAGAADFIRDWVEENFNGEAPVLAVRAFYSRLIPSDNDEDVKAENSAGAMLVVLLMLVGVLALGATMWHWSS</sequence>
<keyword evidence="5 6" id="KW-0472">Membrane</keyword>
<evidence type="ECO:0000313" key="8">
    <source>
        <dbReference type="Proteomes" id="UP001281003"/>
    </source>
</evidence>
<accession>A0AAE0UDN2</accession>
<gene>
    <name evidence="7" type="ORF">B0T20DRAFT_478127</name>
</gene>
<dbReference type="AlphaFoldDB" id="A0AAE0UDN2"/>
<keyword evidence="3 6" id="KW-0812">Transmembrane</keyword>
<feature type="transmembrane region" description="Helical" evidence="6">
    <location>
        <begin position="286"/>
        <end position="309"/>
    </location>
</feature>
<keyword evidence="4 6" id="KW-1133">Transmembrane helix</keyword>